<dbReference type="RefSeq" id="WP_377965162.1">
    <property type="nucleotide sequence ID" value="NZ_JBHZOL010000075.1"/>
</dbReference>
<accession>A0ABW6IGH2</accession>
<evidence type="ECO:0000256" key="1">
    <source>
        <dbReference type="SAM" id="MobiDB-lite"/>
    </source>
</evidence>
<name>A0ABW6IGH2_9CYAN</name>
<evidence type="ECO:0008006" key="4">
    <source>
        <dbReference type="Google" id="ProtNLM"/>
    </source>
</evidence>
<dbReference type="Proteomes" id="UP001600165">
    <property type="component" value="Unassembled WGS sequence"/>
</dbReference>
<reference evidence="2 3" key="1">
    <citation type="submission" date="2024-10" db="EMBL/GenBank/DDBJ databases">
        <authorList>
            <person name="Ratan Roy A."/>
            <person name="Morales Sandoval P.H."/>
            <person name="De Los Santos Villalobos S."/>
            <person name="Chakraborty S."/>
            <person name="Mukherjee J."/>
        </authorList>
    </citation>
    <scope>NUCLEOTIDE SEQUENCE [LARGE SCALE GENOMIC DNA]</scope>
    <source>
        <strain evidence="2 3">S1</strain>
    </source>
</reference>
<comment type="caution">
    <text evidence="2">The sequence shown here is derived from an EMBL/GenBank/DDBJ whole genome shotgun (WGS) entry which is preliminary data.</text>
</comment>
<proteinExistence type="predicted"/>
<organism evidence="2 3">
    <name type="scientific">Almyronema epifaneia S1</name>
    <dbReference type="NCBI Taxonomy" id="2991925"/>
    <lineage>
        <taxon>Bacteria</taxon>
        <taxon>Bacillati</taxon>
        <taxon>Cyanobacteriota</taxon>
        <taxon>Cyanophyceae</taxon>
        <taxon>Nodosilineales</taxon>
        <taxon>Nodosilineaceae</taxon>
        <taxon>Almyronema</taxon>
        <taxon>Almyronema epifaneia</taxon>
    </lineage>
</organism>
<dbReference type="Gene3D" id="1.10.1220.10">
    <property type="entry name" value="Met repressor-like"/>
    <property type="match status" value="1"/>
</dbReference>
<dbReference type="InterPro" id="IPR010985">
    <property type="entry name" value="Ribbon_hlx_hlx"/>
</dbReference>
<gene>
    <name evidence="2" type="ORF">ACFVKH_11625</name>
</gene>
<dbReference type="SUPFAM" id="SSF47598">
    <property type="entry name" value="Ribbon-helix-helix"/>
    <property type="match status" value="1"/>
</dbReference>
<protein>
    <recommendedName>
        <fullName evidence="4">CopG family transcriptional regulator</fullName>
    </recommendedName>
</protein>
<feature type="region of interest" description="Disordered" evidence="1">
    <location>
        <begin position="87"/>
        <end position="115"/>
    </location>
</feature>
<dbReference type="EMBL" id="JBHZOL010000075">
    <property type="protein sequence ID" value="MFE4106932.1"/>
    <property type="molecule type" value="Genomic_DNA"/>
</dbReference>
<dbReference type="InterPro" id="IPR013321">
    <property type="entry name" value="Arc_rbn_hlx_hlx"/>
</dbReference>
<evidence type="ECO:0000313" key="3">
    <source>
        <dbReference type="Proteomes" id="UP001600165"/>
    </source>
</evidence>
<sequence>MSDKQKVTLYISPDLHRRLRVRSALDGEAMSAIAERALDFYLAHSEVVDSIPGSLDGHSHQVYSCPQCTTSVVIRDGDLVSLASQPTVEDEGLPGAVQDLVSSSHLPDSGELVPC</sequence>
<keyword evidence="3" id="KW-1185">Reference proteome</keyword>
<evidence type="ECO:0000313" key="2">
    <source>
        <dbReference type="EMBL" id="MFE4106932.1"/>
    </source>
</evidence>